<feature type="compositionally biased region" description="Basic and acidic residues" evidence="1">
    <location>
        <begin position="42"/>
        <end position="55"/>
    </location>
</feature>
<gene>
    <name evidence="2" type="ORF">B0A48_08814</name>
</gene>
<sequence>MASPIPAPMVVMPEVFGLPPSPISPGSSRQPYSNRLAVDDILNPRRSSDAPRWDYGARRSSFRDPVLSREKSHNELQRQPAWWQWRPVVDTSRHGIVISSIEEVQADDEGNDEKAKRKRSLKEGLRSVLKSMKKRVDSVRSSPGTKSLKEEKSFEVIGRGSLERLLGWGVAQRSEDVSEEELNEEMYDAEGDVYDDDAVSFRSVAMGGADASNHHGPTLRDGEDEVDPLDDADAARVSLHGEVVPRAGPTNTVMRSPSISAPRKLSDAERIELDYIALQHQRSMILAQRRGVFCDYKIKESFADAFRRRRTSEAKQWRASESLREEVEKAKQQRDREFRKFCEINGYQMGAQKRRWTAL</sequence>
<accession>A0A1V8T485</accession>
<evidence type="ECO:0000256" key="1">
    <source>
        <dbReference type="SAM" id="MobiDB-lite"/>
    </source>
</evidence>
<comment type="caution">
    <text evidence="2">The sequence shown here is derived from an EMBL/GenBank/DDBJ whole genome shotgun (WGS) entry which is preliminary data.</text>
</comment>
<protein>
    <submittedName>
        <fullName evidence="2">Uncharacterized protein</fullName>
    </submittedName>
</protein>
<feature type="region of interest" description="Disordered" evidence="1">
    <location>
        <begin position="17"/>
        <end position="55"/>
    </location>
</feature>
<name>A0A1V8T485_9PEZI</name>
<reference evidence="3" key="1">
    <citation type="submission" date="2017-03" db="EMBL/GenBank/DDBJ databases">
        <title>Genomes of endolithic fungi from Antarctica.</title>
        <authorList>
            <person name="Coleine C."/>
            <person name="Masonjones S."/>
            <person name="Stajich J.E."/>
        </authorList>
    </citation>
    <scope>NUCLEOTIDE SEQUENCE [LARGE SCALE GENOMIC DNA]</scope>
    <source>
        <strain evidence="3">CCFEE 5527</strain>
    </source>
</reference>
<proteinExistence type="predicted"/>
<organism evidence="2 3">
    <name type="scientific">Cryoendolithus antarcticus</name>
    <dbReference type="NCBI Taxonomy" id="1507870"/>
    <lineage>
        <taxon>Eukaryota</taxon>
        <taxon>Fungi</taxon>
        <taxon>Dikarya</taxon>
        <taxon>Ascomycota</taxon>
        <taxon>Pezizomycotina</taxon>
        <taxon>Dothideomycetes</taxon>
        <taxon>Dothideomycetidae</taxon>
        <taxon>Cladosporiales</taxon>
        <taxon>Cladosporiaceae</taxon>
        <taxon>Cryoendolithus</taxon>
    </lineage>
</organism>
<evidence type="ECO:0000313" key="2">
    <source>
        <dbReference type="EMBL" id="OQO06226.1"/>
    </source>
</evidence>
<dbReference type="AlphaFoldDB" id="A0A1V8T485"/>
<evidence type="ECO:0000313" key="3">
    <source>
        <dbReference type="Proteomes" id="UP000192596"/>
    </source>
</evidence>
<dbReference type="Proteomes" id="UP000192596">
    <property type="component" value="Unassembled WGS sequence"/>
</dbReference>
<keyword evidence="3" id="KW-1185">Reference proteome</keyword>
<dbReference type="InParanoid" id="A0A1V8T485"/>
<dbReference type="EMBL" id="NAJO01000017">
    <property type="protein sequence ID" value="OQO06226.1"/>
    <property type="molecule type" value="Genomic_DNA"/>
</dbReference>